<accession>A0AAV7IDU8</accession>
<gene>
    <name evidence="11" type="ORF">KQX54_000747</name>
</gene>
<evidence type="ECO:0000256" key="2">
    <source>
        <dbReference type="ARBA" id="ARBA00013165"/>
    </source>
</evidence>
<evidence type="ECO:0000256" key="1">
    <source>
        <dbReference type="ARBA" id="ARBA00005594"/>
    </source>
</evidence>
<dbReference type="InterPro" id="IPR013155">
    <property type="entry name" value="M/V/L/I-tRNA-synth_anticd-bd"/>
</dbReference>
<keyword evidence="12" id="KW-1185">Reference proteome</keyword>
<dbReference type="FunFam" id="1.10.730.10:FF:000004">
    <property type="entry name" value="Isoleucyl-tRNA synthetase, cytoplasmic"/>
    <property type="match status" value="1"/>
</dbReference>
<name>A0AAV7IDU8_COTGL</name>
<evidence type="ECO:0000256" key="3">
    <source>
        <dbReference type="ARBA" id="ARBA00022598"/>
    </source>
</evidence>
<dbReference type="InterPro" id="IPR023586">
    <property type="entry name" value="Ile-tRNA-ligase_type2"/>
</dbReference>
<evidence type="ECO:0000256" key="5">
    <source>
        <dbReference type="ARBA" id="ARBA00022840"/>
    </source>
</evidence>
<comment type="similarity">
    <text evidence="1">Belongs to the class-I aminoacyl-tRNA synthetase family.</text>
</comment>
<comment type="caution">
    <text evidence="11">The sequence shown here is derived from an EMBL/GenBank/DDBJ whole genome shotgun (WGS) entry which is preliminary data.</text>
</comment>
<dbReference type="PANTHER" id="PTHR42780:SF1">
    <property type="entry name" value="ISOLEUCINE--TRNA LIGASE, CYTOPLASMIC"/>
    <property type="match status" value="1"/>
</dbReference>
<protein>
    <recommendedName>
        <fullName evidence="2">isoleucine--tRNA ligase</fullName>
        <ecNumber evidence="2">6.1.1.5</ecNumber>
    </recommendedName>
    <alternativeName>
        <fullName evidence="8">Isoleucyl-tRNA synthetase</fullName>
    </alternativeName>
</protein>
<feature type="domain" description="Methionyl/Valyl/Leucyl/Isoleucyl-tRNA synthetase anticodon-binding" evidence="10">
    <location>
        <begin position="34"/>
        <end position="176"/>
    </location>
</feature>
<evidence type="ECO:0000256" key="8">
    <source>
        <dbReference type="ARBA" id="ARBA00032665"/>
    </source>
</evidence>
<keyword evidence="5" id="KW-0067">ATP-binding</keyword>
<keyword evidence="4" id="KW-0547">Nucleotide-binding</keyword>
<evidence type="ECO:0000256" key="6">
    <source>
        <dbReference type="ARBA" id="ARBA00022917"/>
    </source>
</evidence>
<dbReference type="InterPro" id="IPR033709">
    <property type="entry name" value="Anticodon_Ile_ABEc"/>
</dbReference>
<dbReference type="AlphaFoldDB" id="A0AAV7IDU8"/>
<organism evidence="11 12">
    <name type="scientific">Cotesia glomerata</name>
    <name type="common">Lepidopteran parasitic wasp</name>
    <name type="synonym">Apanteles glomeratus</name>
    <dbReference type="NCBI Taxonomy" id="32391"/>
    <lineage>
        <taxon>Eukaryota</taxon>
        <taxon>Metazoa</taxon>
        <taxon>Ecdysozoa</taxon>
        <taxon>Arthropoda</taxon>
        <taxon>Hexapoda</taxon>
        <taxon>Insecta</taxon>
        <taxon>Pterygota</taxon>
        <taxon>Neoptera</taxon>
        <taxon>Endopterygota</taxon>
        <taxon>Hymenoptera</taxon>
        <taxon>Apocrita</taxon>
        <taxon>Ichneumonoidea</taxon>
        <taxon>Braconidae</taxon>
        <taxon>Microgastrinae</taxon>
        <taxon>Cotesia</taxon>
    </lineage>
</organism>
<dbReference type="SUPFAM" id="SSF47323">
    <property type="entry name" value="Anticodon-binding domain of a subclass of class I aminoacyl-tRNA synthetases"/>
    <property type="match status" value="1"/>
</dbReference>
<dbReference type="Pfam" id="PF08264">
    <property type="entry name" value="Anticodon_1"/>
    <property type="match status" value="1"/>
</dbReference>
<dbReference type="EMBL" id="JAHXZJ010001896">
    <property type="protein sequence ID" value="KAH0548327.1"/>
    <property type="molecule type" value="Genomic_DNA"/>
</dbReference>
<dbReference type="InterPro" id="IPR009080">
    <property type="entry name" value="tRNAsynth_Ia_anticodon-bd"/>
</dbReference>
<proteinExistence type="inferred from homology"/>
<comment type="catalytic activity">
    <reaction evidence="9">
        <text>tRNA(Ile) + L-isoleucine + ATP = L-isoleucyl-tRNA(Ile) + AMP + diphosphate</text>
        <dbReference type="Rhea" id="RHEA:11060"/>
        <dbReference type="Rhea" id="RHEA-COMP:9666"/>
        <dbReference type="Rhea" id="RHEA-COMP:9695"/>
        <dbReference type="ChEBI" id="CHEBI:30616"/>
        <dbReference type="ChEBI" id="CHEBI:33019"/>
        <dbReference type="ChEBI" id="CHEBI:58045"/>
        <dbReference type="ChEBI" id="CHEBI:78442"/>
        <dbReference type="ChEBI" id="CHEBI:78528"/>
        <dbReference type="ChEBI" id="CHEBI:456215"/>
        <dbReference type="EC" id="6.1.1.5"/>
    </reaction>
</comment>
<reference evidence="11 12" key="1">
    <citation type="journal article" date="2021" name="J. Hered.">
        <title>A chromosome-level genome assembly of the parasitoid wasp, Cotesia glomerata (Hymenoptera: Braconidae).</title>
        <authorList>
            <person name="Pinto B.J."/>
            <person name="Weis J.J."/>
            <person name="Gamble T."/>
            <person name="Ode P.J."/>
            <person name="Paul R."/>
            <person name="Zaspel J.M."/>
        </authorList>
    </citation>
    <scope>NUCLEOTIDE SEQUENCE [LARGE SCALE GENOMIC DNA]</scope>
    <source>
        <strain evidence="11">CgM1</strain>
    </source>
</reference>
<dbReference type="Gene3D" id="1.10.730.10">
    <property type="entry name" value="Isoleucyl-tRNA Synthetase, Domain 1"/>
    <property type="match status" value="1"/>
</dbReference>
<sequence>MPYSFMQNIEGFESSENREFIFDDSSPSSDNIMDQWILSFTQTLLKLLKEEMKFYRLYNVVPKLVKYIDNLTNWYVRMNRRRLKGEGGSKDCELALRTLFSVIYTMVRINAPFTPFLSEFMYQRLLPLLPKTKNNESVHYQMIPQAKEELISEETERAVFHMQTVIDLGRIVRDRKDNSR</sequence>
<dbReference type="EC" id="6.1.1.5" evidence="2"/>
<dbReference type="Proteomes" id="UP000826195">
    <property type="component" value="Unassembled WGS sequence"/>
</dbReference>
<evidence type="ECO:0000313" key="11">
    <source>
        <dbReference type="EMBL" id="KAH0548327.1"/>
    </source>
</evidence>
<dbReference type="GO" id="GO:0000049">
    <property type="term" value="F:tRNA binding"/>
    <property type="evidence" value="ECO:0007669"/>
    <property type="project" value="InterPro"/>
</dbReference>
<evidence type="ECO:0000259" key="10">
    <source>
        <dbReference type="Pfam" id="PF08264"/>
    </source>
</evidence>
<evidence type="ECO:0000256" key="4">
    <source>
        <dbReference type="ARBA" id="ARBA00022741"/>
    </source>
</evidence>
<dbReference type="PANTHER" id="PTHR42780">
    <property type="entry name" value="SOLEUCYL-TRNA SYNTHETASE"/>
    <property type="match status" value="1"/>
</dbReference>
<dbReference type="CDD" id="cd07961">
    <property type="entry name" value="Anticodon_Ia_Ile_ABEc"/>
    <property type="match status" value="1"/>
</dbReference>
<evidence type="ECO:0000313" key="12">
    <source>
        <dbReference type="Proteomes" id="UP000826195"/>
    </source>
</evidence>
<evidence type="ECO:0000256" key="9">
    <source>
        <dbReference type="ARBA" id="ARBA00048359"/>
    </source>
</evidence>
<dbReference type="GO" id="GO:0004822">
    <property type="term" value="F:isoleucine-tRNA ligase activity"/>
    <property type="evidence" value="ECO:0007669"/>
    <property type="project" value="UniProtKB-EC"/>
</dbReference>
<keyword evidence="6" id="KW-0648">Protein biosynthesis</keyword>
<dbReference type="GO" id="GO:0005524">
    <property type="term" value="F:ATP binding"/>
    <property type="evidence" value="ECO:0007669"/>
    <property type="project" value="UniProtKB-KW"/>
</dbReference>
<dbReference type="GO" id="GO:0006428">
    <property type="term" value="P:isoleucyl-tRNA aminoacylation"/>
    <property type="evidence" value="ECO:0007669"/>
    <property type="project" value="TreeGrafter"/>
</dbReference>
<keyword evidence="3" id="KW-0436">Ligase</keyword>
<keyword evidence="7" id="KW-0030">Aminoacyl-tRNA synthetase</keyword>
<evidence type="ECO:0000256" key="7">
    <source>
        <dbReference type="ARBA" id="ARBA00023146"/>
    </source>
</evidence>